<dbReference type="EMBL" id="BAAABM010000017">
    <property type="protein sequence ID" value="GAA0336231.1"/>
    <property type="molecule type" value="Genomic_DNA"/>
</dbReference>
<keyword evidence="1" id="KW-0472">Membrane</keyword>
<keyword evidence="1" id="KW-1133">Transmembrane helix</keyword>
<protein>
    <recommendedName>
        <fullName evidence="4">DUF1440 domain-containing protein</fullName>
    </recommendedName>
</protein>
<feature type="transmembrane region" description="Helical" evidence="1">
    <location>
        <begin position="64"/>
        <end position="83"/>
    </location>
</feature>
<sequence length="150" mass="15165">MNGLLSGALAGAAGTAALNAVTYADMALRGRSGSQVPEQMVEKTTERAGVSLGDEETAGNRRQALGALLGFGVGVGVGVAYGLLRSRARTLPDALALGAAASVVSEGPAVAMGLTDPREWGTAGWISDVVPHLAYGVVTAAAYRRLSARR</sequence>
<accession>A0ABN0WFT9</accession>
<keyword evidence="3" id="KW-1185">Reference proteome</keyword>
<gene>
    <name evidence="2" type="ORF">GCM10010151_27320</name>
</gene>
<evidence type="ECO:0008006" key="4">
    <source>
        <dbReference type="Google" id="ProtNLM"/>
    </source>
</evidence>
<evidence type="ECO:0000313" key="2">
    <source>
        <dbReference type="EMBL" id="GAA0336231.1"/>
    </source>
</evidence>
<evidence type="ECO:0000256" key="1">
    <source>
        <dbReference type="SAM" id="Phobius"/>
    </source>
</evidence>
<evidence type="ECO:0000313" key="3">
    <source>
        <dbReference type="Proteomes" id="UP001501822"/>
    </source>
</evidence>
<dbReference type="Proteomes" id="UP001501822">
    <property type="component" value="Unassembled WGS sequence"/>
</dbReference>
<dbReference type="RefSeq" id="WP_252807209.1">
    <property type="nucleotide sequence ID" value="NZ_BAAABM010000017.1"/>
</dbReference>
<reference evidence="2 3" key="1">
    <citation type="journal article" date="2019" name="Int. J. Syst. Evol. Microbiol.">
        <title>The Global Catalogue of Microorganisms (GCM) 10K type strain sequencing project: providing services to taxonomists for standard genome sequencing and annotation.</title>
        <authorList>
            <consortium name="The Broad Institute Genomics Platform"/>
            <consortium name="The Broad Institute Genome Sequencing Center for Infectious Disease"/>
            <person name="Wu L."/>
            <person name="Ma J."/>
        </authorList>
    </citation>
    <scope>NUCLEOTIDE SEQUENCE [LARGE SCALE GENOMIC DNA]</scope>
    <source>
        <strain evidence="2 3">JCM 3146</strain>
    </source>
</reference>
<organism evidence="2 3">
    <name type="scientific">Actinoallomurus spadix</name>
    <dbReference type="NCBI Taxonomy" id="79912"/>
    <lineage>
        <taxon>Bacteria</taxon>
        <taxon>Bacillati</taxon>
        <taxon>Actinomycetota</taxon>
        <taxon>Actinomycetes</taxon>
        <taxon>Streptosporangiales</taxon>
        <taxon>Thermomonosporaceae</taxon>
        <taxon>Actinoallomurus</taxon>
    </lineage>
</organism>
<name>A0ABN0WFT9_9ACTN</name>
<keyword evidence="1" id="KW-0812">Transmembrane</keyword>
<proteinExistence type="predicted"/>
<comment type="caution">
    <text evidence="2">The sequence shown here is derived from an EMBL/GenBank/DDBJ whole genome shotgun (WGS) entry which is preliminary data.</text>
</comment>